<keyword evidence="7" id="KW-0067">ATP-binding</keyword>
<keyword evidence="6 12" id="KW-0418">Kinase</keyword>
<evidence type="ECO:0000313" key="12">
    <source>
        <dbReference type="EMBL" id="GGM12590.1"/>
    </source>
</evidence>
<comment type="caution">
    <text evidence="12">The sequence shown here is derived from an EMBL/GenBank/DDBJ whole genome shotgun (WGS) entry which is preliminary data.</text>
</comment>
<comment type="catalytic activity">
    <reaction evidence="1">
        <text>ATP + protein L-histidine = ADP + protein N-phospho-L-histidine.</text>
        <dbReference type="EC" id="2.7.13.3"/>
    </reaction>
</comment>
<evidence type="ECO:0000256" key="7">
    <source>
        <dbReference type="ARBA" id="ARBA00022840"/>
    </source>
</evidence>
<dbReference type="PANTHER" id="PTHR24421:SF10">
    <property type="entry name" value="NITRATE_NITRITE SENSOR PROTEIN NARQ"/>
    <property type="match status" value="1"/>
</dbReference>
<dbReference type="PANTHER" id="PTHR24421">
    <property type="entry name" value="NITRATE/NITRITE SENSOR PROTEIN NARX-RELATED"/>
    <property type="match status" value="1"/>
</dbReference>
<dbReference type="Gene3D" id="1.20.5.1930">
    <property type="match status" value="1"/>
</dbReference>
<dbReference type="InterPro" id="IPR011712">
    <property type="entry name" value="Sig_transdc_His_kin_sub3_dim/P"/>
</dbReference>
<reference evidence="12" key="1">
    <citation type="journal article" date="2014" name="Int. J. Syst. Evol. Microbiol.">
        <title>Complete genome sequence of Corynebacterium casei LMG S-19264T (=DSM 44701T), isolated from a smear-ripened cheese.</title>
        <authorList>
            <consortium name="US DOE Joint Genome Institute (JGI-PGF)"/>
            <person name="Walter F."/>
            <person name="Albersmeier A."/>
            <person name="Kalinowski J."/>
            <person name="Ruckert C."/>
        </authorList>
    </citation>
    <scope>NUCLEOTIDE SEQUENCE</scope>
    <source>
        <strain evidence="12">JCM 3051</strain>
    </source>
</reference>
<dbReference type="Proteomes" id="UP000655589">
    <property type="component" value="Unassembled WGS sequence"/>
</dbReference>
<dbReference type="GO" id="GO:0005524">
    <property type="term" value="F:ATP binding"/>
    <property type="evidence" value="ECO:0007669"/>
    <property type="project" value="UniProtKB-KW"/>
</dbReference>
<keyword evidence="13" id="KW-1185">Reference proteome</keyword>
<evidence type="ECO:0000256" key="6">
    <source>
        <dbReference type="ARBA" id="ARBA00022777"/>
    </source>
</evidence>
<sequence length="426" mass="42935">MATTRRLGRQVVRWFAWHMLGAAIGLALALLVLGLLGVLTDTAGTTAGTVPAPVVAAVTVAAAVALGLVPGARELEVTAARALLGTDDELVSPARPRLAHRVRTAGWVVLHLAVGLVVAFALFALVPAAVVIGAEAVTGRSVGSTVPLPGSGGEAAARVAACVVGGLLALGATWPLGAAASALAGRVLGPTPHDRMETALARARREAEHTRLARELHDGIGHALTVVSVQAVAGRRVVATDPEAAAGALAAIEDTARSALDELDQLLAVLRSGTGGDPAGGDPAGSDGTDDDAPLALAPALGDVVAAHRRAGLDVREDIDLPPGLPALLGRTVRRVVTEALTNAHRHGGPGPVTLAVRHDADAVHVEAANPVAGRRGRRASGGRGLAGIRERAALFGGTVSAGPDDGRWALRVTLPAVLPKEEPRA</sequence>
<keyword evidence="10" id="KW-1133">Transmembrane helix</keyword>
<organism evidence="12 13">
    <name type="scientific">Promicromonospora citrea</name>
    <dbReference type="NCBI Taxonomy" id="43677"/>
    <lineage>
        <taxon>Bacteria</taxon>
        <taxon>Bacillati</taxon>
        <taxon>Actinomycetota</taxon>
        <taxon>Actinomycetes</taxon>
        <taxon>Micrococcales</taxon>
        <taxon>Promicromonosporaceae</taxon>
        <taxon>Promicromonospora</taxon>
    </lineage>
</organism>
<dbReference type="Pfam" id="PF07730">
    <property type="entry name" value="HisKA_3"/>
    <property type="match status" value="1"/>
</dbReference>
<dbReference type="EMBL" id="BMPT01000002">
    <property type="protein sequence ID" value="GGM12590.1"/>
    <property type="molecule type" value="Genomic_DNA"/>
</dbReference>
<keyword evidence="10" id="KW-0472">Membrane</keyword>
<feature type="domain" description="Signal transduction histidine kinase subgroup 3 dimerisation and phosphoacceptor" evidence="11">
    <location>
        <begin position="208"/>
        <end position="273"/>
    </location>
</feature>
<evidence type="ECO:0000259" key="11">
    <source>
        <dbReference type="Pfam" id="PF07730"/>
    </source>
</evidence>
<reference evidence="12" key="2">
    <citation type="submission" date="2020-09" db="EMBL/GenBank/DDBJ databases">
        <authorList>
            <person name="Sun Q."/>
            <person name="Ohkuma M."/>
        </authorList>
    </citation>
    <scope>NUCLEOTIDE SEQUENCE</scope>
    <source>
        <strain evidence="12">JCM 3051</strain>
    </source>
</reference>
<feature type="region of interest" description="Disordered" evidence="9">
    <location>
        <begin position="271"/>
        <end position="295"/>
    </location>
</feature>
<dbReference type="RefSeq" id="WP_189086887.1">
    <property type="nucleotide sequence ID" value="NZ_BMPT01000002.1"/>
</dbReference>
<evidence type="ECO:0000256" key="3">
    <source>
        <dbReference type="ARBA" id="ARBA00022553"/>
    </source>
</evidence>
<dbReference type="Gene3D" id="3.30.565.10">
    <property type="entry name" value="Histidine kinase-like ATPase, C-terminal domain"/>
    <property type="match status" value="1"/>
</dbReference>
<keyword evidence="3" id="KW-0597">Phosphoprotein</keyword>
<evidence type="ECO:0000313" key="13">
    <source>
        <dbReference type="Proteomes" id="UP000655589"/>
    </source>
</evidence>
<evidence type="ECO:0000256" key="2">
    <source>
        <dbReference type="ARBA" id="ARBA00012438"/>
    </source>
</evidence>
<accession>A0A8H9L0T6</accession>
<name>A0A8H9L0T6_9MICO</name>
<evidence type="ECO:0000256" key="5">
    <source>
        <dbReference type="ARBA" id="ARBA00022741"/>
    </source>
</evidence>
<keyword evidence="5" id="KW-0547">Nucleotide-binding</keyword>
<dbReference type="EC" id="2.7.13.3" evidence="2"/>
<evidence type="ECO:0000256" key="10">
    <source>
        <dbReference type="SAM" id="Phobius"/>
    </source>
</evidence>
<evidence type="ECO:0000256" key="9">
    <source>
        <dbReference type="SAM" id="MobiDB-lite"/>
    </source>
</evidence>
<dbReference type="InterPro" id="IPR036890">
    <property type="entry name" value="HATPase_C_sf"/>
</dbReference>
<feature type="compositionally biased region" description="Gly residues" evidence="9">
    <location>
        <begin position="273"/>
        <end position="283"/>
    </location>
</feature>
<protein>
    <recommendedName>
        <fullName evidence="2">histidine kinase</fullName>
        <ecNumber evidence="2">2.7.13.3</ecNumber>
    </recommendedName>
</protein>
<keyword evidence="10" id="KW-0812">Transmembrane</keyword>
<evidence type="ECO:0000256" key="8">
    <source>
        <dbReference type="ARBA" id="ARBA00023012"/>
    </source>
</evidence>
<evidence type="ECO:0000256" key="1">
    <source>
        <dbReference type="ARBA" id="ARBA00000085"/>
    </source>
</evidence>
<gene>
    <name evidence="12" type="ORF">GCM10010102_05360</name>
</gene>
<feature type="transmembrane region" description="Helical" evidence="10">
    <location>
        <begin position="50"/>
        <end position="69"/>
    </location>
</feature>
<evidence type="ECO:0000256" key="4">
    <source>
        <dbReference type="ARBA" id="ARBA00022679"/>
    </source>
</evidence>
<dbReference type="InterPro" id="IPR050482">
    <property type="entry name" value="Sensor_HK_TwoCompSys"/>
</dbReference>
<keyword evidence="4" id="KW-0808">Transferase</keyword>
<dbReference type="GO" id="GO:0046983">
    <property type="term" value="F:protein dimerization activity"/>
    <property type="evidence" value="ECO:0007669"/>
    <property type="project" value="InterPro"/>
</dbReference>
<dbReference type="SUPFAM" id="SSF55874">
    <property type="entry name" value="ATPase domain of HSP90 chaperone/DNA topoisomerase II/histidine kinase"/>
    <property type="match status" value="1"/>
</dbReference>
<feature type="transmembrane region" description="Helical" evidence="10">
    <location>
        <begin position="12"/>
        <end position="38"/>
    </location>
</feature>
<dbReference type="GO" id="GO:0000155">
    <property type="term" value="F:phosphorelay sensor kinase activity"/>
    <property type="evidence" value="ECO:0007669"/>
    <property type="project" value="InterPro"/>
</dbReference>
<feature type="transmembrane region" description="Helical" evidence="10">
    <location>
        <begin position="105"/>
        <end position="132"/>
    </location>
</feature>
<dbReference type="AlphaFoldDB" id="A0A8H9L0T6"/>
<proteinExistence type="predicted"/>
<dbReference type="GO" id="GO:0016020">
    <property type="term" value="C:membrane"/>
    <property type="evidence" value="ECO:0007669"/>
    <property type="project" value="InterPro"/>
</dbReference>
<keyword evidence="8" id="KW-0902">Two-component regulatory system</keyword>